<feature type="signal peptide" evidence="1">
    <location>
        <begin position="1"/>
        <end position="21"/>
    </location>
</feature>
<name>A0ABT0BVW5_9SPHN</name>
<dbReference type="Pfam" id="PF07007">
    <property type="entry name" value="LprI"/>
    <property type="match status" value="1"/>
</dbReference>
<dbReference type="Proteomes" id="UP001202281">
    <property type="component" value="Unassembled WGS sequence"/>
</dbReference>
<dbReference type="RefSeq" id="WP_243924498.1">
    <property type="nucleotide sequence ID" value="NZ_JALHLG010000071.1"/>
</dbReference>
<gene>
    <name evidence="4" type="ORF">MTR66_20590</name>
</gene>
<organism evidence="4 5">
    <name type="scientific">Novosphingobium beihaiensis</name>
    <dbReference type="NCBI Taxonomy" id="2930389"/>
    <lineage>
        <taxon>Bacteria</taxon>
        <taxon>Pseudomonadati</taxon>
        <taxon>Pseudomonadota</taxon>
        <taxon>Alphaproteobacteria</taxon>
        <taxon>Sphingomonadales</taxon>
        <taxon>Sphingomonadaceae</taxon>
        <taxon>Novosphingobium</taxon>
    </lineage>
</organism>
<keyword evidence="1" id="KW-0732">Signal</keyword>
<evidence type="ECO:0000313" key="4">
    <source>
        <dbReference type="EMBL" id="MCJ2189193.1"/>
    </source>
</evidence>
<evidence type="ECO:0000256" key="1">
    <source>
        <dbReference type="SAM" id="SignalP"/>
    </source>
</evidence>
<dbReference type="Pfam" id="PF19780">
    <property type="entry name" value="DUF6265"/>
    <property type="match status" value="1"/>
</dbReference>
<dbReference type="EMBL" id="JALHLG010000071">
    <property type="protein sequence ID" value="MCJ2189193.1"/>
    <property type="molecule type" value="Genomic_DNA"/>
</dbReference>
<keyword evidence="5" id="KW-1185">Reference proteome</keyword>
<dbReference type="InterPro" id="IPR046232">
    <property type="entry name" value="DUF6265"/>
</dbReference>
<feature type="domain" description="DUF6265" evidence="3">
    <location>
        <begin position="43"/>
        <end position="151"/>
    </location>
</feature>
<protein>
    <submittedName>
        <fullName evidence="4">DUF1311 domain-containing protein</fullName>
    </submittedName>
</protein>
<evidence type="ECO:0000259" key="3">
    <source>
        <dbReference type="Pfam" id="PF19780"/>
    </source>
</evidence>
<sequence>MGKWLPLLLCLSSLPAQGALAQETRTASEGHSPPRATVSQLRWLAGQWEGPGINGAPARESWFAPVGGIMTGMFVQEDGKGAVRFTEFVQIAEKDGSLVLRVKHFNPDLTGWEEKGTTEDFPLVAMADGAAYFDGLTIRRDGRDGMLSAVRMERKDGSVEELEFRYHRPGTAAEAGRCPDAMTTLDINACLGGVLGRADVRRKAYLEKALAREADRPELQAMIRTADKAFDAYRTAHCDAVYEDWKEGTIRGAMSLSCQIAMTDARTHRIWQDWLTYMDSTPPVLPEPGPTP</sequence>
<accession>A0ABT0BVW5</accession>
<feature type="chain" id="PRO_5046036042" evidence="1">
    <location>
        <begin position="22"/>
        <end position="292"/>
    </location>
</feature>
<feature type="domain" description="Lysozyme inhibitor LprI-like N-terminal" evidence="2">
    <location>
        <begin position="180"/>
        <end position="268"/>
    </location>
</feature>
<dbReference type="InterPro" id="IPR009739">
    <property type="entry name" value="LprI-like_N"/>
</dbReference>
<comment type="caution">
    <text evidence="4">The sequence shown here is derived from an EMBL/GenBank/DDBJ whole genome shotgun (WGS) entry which is preliminary data.</text>
</comment>
<proteinExistence type="predicted"/>
<evidence type="ECO:0000259" key="2">
    <source>
        <dbReference type="Pfam" id="PF07007"/>
    </source>
</evidence>
<reference evidence="4 5" key="1">
    <citation type="submission" date="2022-04" db="EMBL/GenBank/DDBJ databases">
        <title>Identification of a novel bacterium isolated from mangrove sediments.</title>
        <authorList>
            <person name="Pan X."/>
        </authorList>
    </citation>
    <scope>NUCLEOTIDE SEQUENCE [LARGE SCALE GENOMIC DNA]</scope>
    <source>
        <strain evidence="4 5">B2638</strain>
    </source>
</reference>
<evidence type="ECO:0000313" key="5">
    <source>
        <dbReference type="Proteomes" id="UP001202281"/>
    </source>
</evidence>
<dbReference type="Gene3D" id="1.20.1270.180">
    <property type="match status" value="1"/>
</dbReference>